<sequence length="474" mass="52445">MRCTDCINRITQLIICFIGLTFQVGLAQCPVSIPNLRDYGTGSYTLKRIGTTCLPATVSLEPSKSGFDFTNVIYNYTGGAIHPDSLTTDTTHTYRRPGVYTLVVFSETDGRKLIACPRVVVPDTVPPTVRLLPCGSSSVKILFDSNQPFPYDTYWVSWGDGNIEEVNPFFKAVGHTYAQSIPRRIAVWGVQRPGTCKSNETILRFEPGNQIQKPVLSELKMQDALSGELSISNPLQTELLLLRKRESGAWESTGRTLNKKNEALRVVVDSLNSVCFKVQPTDTCMLESYISEPICSAVFTLEAKEKANELAWYYSNEVSSPAVILMKDNVSVPIPQQSAGRFSDSELSCRKSHCYQLIIQTGNARFLSNPVCRQTPFSACSQAFSLFVPDAFSPNGDGINDTFEVKGEGLDNFTIQIFNGWGNVLFQSNSLSNSWNGTVQDLPVSSGYFTYKIQFTDKSSGERFTKTGAVILLK</sequence>
<comment type="caution">
    <text evidence="1">The sequence shown here is derived from an EMBL/GenBank/DDBJ whole genome shotgun (WGS) entry which is preliminary data.</text>
</comment>
<name>A0A4R4KDD1_9BACT</name>
<dbReference type="InterPro" id="IPR026341">
    <property type="entry name" value="T9SS_type_B"/>
</dbReference>
<reference evidence="1 2" key="1">
    <citation type="submission" date="2019-02" db="EMBL/GenBank/DDBJ databases">
        <title>Arundinibacter roseus gen. nov., sp. nov., a new member of the family Cytophagaceae.</title>
        <authorList>
            <person name="Szuroczki S."/>
            <person name="Khayer B."/>
            <person name="Sproer C."/>
            <person name="Toumi M."/>
            <person name="Szabo A."/>
            <person name="Felfoldi T."/>
            <person name="Schumann P."/>
            <person name="Toth E."/>
        </authorList>
    </citation>
    <scope>NUCLEOTIDE SEQUENCE [LARGE SCALE GENOMIC DNA]</scope>
    <source>
        <strain evidence="1 2">DMA-k-7a</strain>
    </source>
</reference>
<dbReference type="Pfam" id="PF13585">
    <property type="entry name" value="CHU_C"/>
    <property type="match status" value="1"/>
</dbReference>
<gene>
    <name evidence="1" type="ORF">EZE20_12660</name>
</gene>
<dbReference type="EMBL" id="SMJU01000007">
    <property type="protein sequence ID" value="TDB64521.1"/>
    <property type="molecule type" value="Genomic_DNA"/>
</dbReference>
<keyword evidence="2" id="KW-1185">Reference proteome</keyword>
<dbReference type="Proteomes" id="UP000295706">
    <property type="component" value="Unassembled WGS sequence"/>
</dbReference>
<dbReference type="NCBIfam" id="TIGR04131">
    <property type="entry name" value="Bac_Flav_CTERM"/>
    <property type="match status" value="1"/>
</dbReference>
<protein>
    <submittedName>
        <fullName evidence="1">Gliding motility-associated C-terminal domain-containing protein</fullName>
    </submittedName>
</protein>
<dbReference type="AlphaFoldDB" id="A0A4R4KDD1"/>
<evidence type="ECO:0000313" key="1">
    <source>
        <dbReference type="EMBL" id="TDB64521.1"/>
    </source>
</evidence>
<accession>A0A4R4KDD1</accession>
<proteinExistence type="predicted"/>
<organism evidence="1 2">
    <name type="scientific">Arundinibacter roseus</name>
    <dbReference type="NCBI Taxonomy" id="2070510"/>
    <lineage>
        <taxon>Bacteria</taxon>
        <taxon>Pseudomonadati</taxon>
        <taxon>Bacteroidota</taxon>
        <taxon>Cytophagia</taxon>
        <taxon>Cytophagales</taxon>
        <taxon>Spirosomataceae</taxon>
        <taxon>Arundinibacter</taxon>
    </lineage>
</organism>
<evidence type="ECO:0000313" key="2">
    <source>
        <dbReference type="Proteomes" id="UP000295706"/>
    </source>
</evidence>
<dbReference type="OrthoDB" id="631648at2"/>